<gene>
    <name evidence="1" type="ORF">MC7420_6082</name>
</gene>
<dbReference type="OrthoDB" id="437233at2"/>
<name>B4VU44_9CYAN</name>
<keyword evidence="2" id="KW-1185">Reference proteome</keyword>
<proteinExistence type="predicted"/>
<dbReference type="InterPro" id="IPR043129">
    <property type="entry name" value="ATPase_NBD"/>
</dbReference>
<dbReference type="STRING" id="118168.MC7420_6082"/>
<dbReference type="EMBL" id="DS989852">
    <property type="protein sequence ID" value="EDX74604.1"/>
    <property type="molecule type" value="Genomic_DNA"/>
</dbReference>
<dbReference type="Proteomes" id="UP000003835">
    <property type="component" value="Unassembled WGS sequence"/>
</dbReference>
<reference evidence="1 2" key="1">
    <citation type="submission" date="2008-07" db="EMBL/GenBank/DDBJ databases">
        <authorList>
            <person name="Tandeau de Marsac N."/>
            <person name="Ferriera S."/>
            <person name="Johnson J."/>
            <person name="Kravitz S."/>
            <person name="Beeson K."/>
            <person name="Sutton G."/>
            <person name="Rogers Y.-H."/>
            <person name="Friedman R."/>
            <person name="Frazier M."/>
            <person name="Venter J.C."/>
        </authorList>
    </citation>
    <scope>NUCLEOTIDE SEQUENCE [LARGE SCALE GENOMIC DNA]</scope>
    <source>
        <strain evidence="1 2">PCC 7420</strain>
    </source>
</reference>
<dbReference type="eggNOG" id="COG0443">
    <property type="taxonomic scope" value="Bacteria"/>
</dbReference>
<dbReference type="Gene3D" id="3.90.640.10">
    <property type="entry name" value="Actin, Chain A, domain 4"/>
    <property type="match status" value="1"/>
</dbReference>
<evidence type="ECO:0000313" key="2">
    <source>
        <dbReference type="Proteomes" id="UP000003835"/>
    </source>
</evidence>
<dbReference type="SUPFAM" id="SSF53067">
    <property type="entry name" value="Actin-like ATPase domain"/>
    <property type="match status" value="1"/>
</dbReference>
<dbReference type="PANTHER" id="PTHR42749:SF1">
    <property type="entry name" value="CELL SHAPE-DETERMINING PROTEIN MREB"/>
    <property type="match status" value="1"/>
</dbReference>
<dbReference type="AlphaFoldDB" id="B4VU44"/>
<accession>B4VU44</accession>
<evidence type="ECO:0008006" key="3">
    <source>
        <dbReference type="Google" id="ProtNLM"/>
    </source>
</evidence>
<dbReference type="Gene3D" id="3.30.420.40">
    <property type="match status" value="2"/>
</dbReference>
<evidence type="ECO:0000313" key="1">
    <source>
        <dbReference type="EMBL" id="EDX74604.1"/>
    </source>
</evidence>
<dbReference type="RefSeq" id="WP_006101935.1">
    <property type="nucleotide sequence ID" value="NZ_DS989852.1"/>
</dbReference>
<dbReference type="HOGENOM" id="CLU_463709_0_0_3"/>
<protein>
    <recommendedName>
        <fullName evidence="3">DnaK family protein</fullName>
    </recommendedName>
</protein>
<sequence>MDTNNPLWYLGIDFGTTGLSAVVLNKNTGQHYPLYWQQESSTTNHDSGDRVFRLPTQTSTSPIVVKAPGITVSTVKPYLPLAIPYYSPERRQWEPMLALPDGQVPLYWVRRSLQAMLATLTPETVRTKVSLQVGAMGLESELLADALAQLAGVIVSYPADWGDTYQINVREAVLAAKLVKDSQQIVFLEDAIASLLAAFPTPEPASPPLTPESTPLGRGWTLVIDSGATTTELALVDLPYNPRQLTYADFKLQSWSYAGQAIDQDIIWQLLYPQMSEAQLAQLNLSQDLEPPLPGQPDPKRRDRALFELQHSVLGQALLKAAEYLKLILPHKTEFTLELGAYRWRVQQKDFNTAVITPFIEQLNQQVNRLLIQAGLSQQAISQAICTGGSAKSNRVKQWLQDKLPNAALIQDTVSSPPWVATGLARLSLYPHVFNRFQQQYSDYFLLLELLKAFPPTEKESEIRDYTLAEIKQRLERQGLNTVACDERLLGFLDGELPSGLIPTRDRLQGFSLASPQDFPYGDLADAKLFSPVGDRLYRANFQQHERLRQYLKLIVSSLSQTFDEPLIINFHHFYK</sequence>
<organism evidence="1 2">
    <name type="scientific">Coleofasciculus chthonoplastes PCC 7420</name>
    <dbReference type="NCBI Taxonomy" id="118168"/>
    <lineage>
        <taxon>Bacteria</taxon>
        <taxon>Bacillati</taxon>
        <taxon>Cyanobacteriota</taxon>
        <taxon>Cyanophyceae</taxon>
        <taxon>Coleofasciculales</taxon>
        <taxon>Coleofasciculaceae</taxon>
        <taxon>Coleofasciculus</taxon>
    </lineage>
</organism>
<dbReference type="PANTHER" id="PTHR42749">
    <property type="entry name" value="CELL SHAPE-DETERMINING PROTEIN MREB"/>
    <property type="match status" value="1"/>
</dbReference>